<accession>A0A8I6R617</accession>
<dbReference type="GeneID" id="106660927"/>
<dbReference type="RefSeq" id="XP_014239471.1">
    <property type="nucleotide sequence ID" value="XM_014383985.2"/>
</dbReference>
<proteinExistence type="predicted"/>
<dbReference type="EnsemblMetazoa" id="XM_014383985.2">
    <property type="protein sequence ID" value="XP_014239471.1"/>
    <property type="gene ID" value="LOC106660927"/>
</dbReference>
<protein>
    <submittedName>
        <fullName evidence="1">Uncharacterized protein</fullName>
    </submittedName>
</protein>
<dbReference type="Proteomes" id="UP000494040">
    <property type="component" value="Unassembled WGS sequence"/>
</dbReference>
<organism evidence="1 2">
    <name type="scientific">Cimex lectularius</name>
    <name type="common">Bed bug</name>
    <name type="synonym">Acanthia lectularia</name>
    <dbReference type="NCBI Taxonomy" id="79782"/>
    <lineage>
        <taxon>Eukaryota</taxon>
        <taxon>Metazoa</taxon>
        <taxon>Ecdysozoa</taxon>
        <taxon>Arthropoda</taxon>
        <taxon>Hexapoda</taxon>
        <taxon>Insecta</taxon>
        <taxon>Pterygota</taxon>
        <taxon>Neoptera</taxon>
        <taxon>Paraneoptera</taxon>
        <taxon>Hemiptera</taxon>
        <taxon>Heteroptera</taxon>
        <taxon>Panheteroptera</taxon>
        <taxon>Cimicomorpha</taxon>
        <taxon>Cimicidae</taxon>
        <taxon>Cimex</taxon>
    </lineage>
</organism>
<evidence type="ECO:0000313" key="1">
    <source>
        <dbReference type="EnsemblMetazoa" id="XP_014239471.1"/>
    </source>
</evidence>
<dbReference type="AlphaFoldDB" id="A0A8I6R617"/>
<keyword evidence="2" id="KW-1185">Reference proteome</keyword>
<evidence type="ECO:0000313" key="2">
    <source>
        <dbReference type="Proteomes" id="UP000494040"/>
    </source>
</evidence>
<reference evidence="1" key="1">
    <citation type="submission" date="2022-01" db="UniProtKB">
        <authorList>
            <consortium name="EnsemblMetazoa"/>
        </authorList>
    </citation>
    <scope>IDENTIFICATION</scope>
</reference>
<name>A0A8I6R617_CIMLE</name>
<sequence length="118" mass="13507">MIKTNSVRSGRKLRVDLRRSEFLEKIAVSSRRLGWQFYNGMSCAYIEKCGTILRNTSSEKPVIEVVVKYKGVTWWGNDALEQQHNSVLNSIKNPSIMARKAPERYNPQLKVGEVMSTT</sequence>
<dbReference type="KEGG" id="clec:106660927"/>